<evidence type="ECO:0000313" key="4">
    <source>
        <dbReference type="EMBL" id="MFD2415787.1"/>
    </source>
</evidence>
<organism evidence="4 5">
    <name type="scientific">Amycolatopsis pigmentata</name>
    <dbReference type="NCBI Taxonomy" id="450801"/>
    <lineage>
        <taxon>Bacteria</taxon>
        <taxon>Bacillati</taxon>
        <taxon>Actinomycetota</taxon>
        <taxon>Actinomycetes</taxon>
        <taxon>Pseudonocardiales</taxon>
        <taxon>Pseudonocardiaceae</taxon>
        <taxon>Amycolatopsis</taxon>
    </lineage>
</organism>
<dbReference type="Proteomes" id="UP001597417">
    <property type="component" value="Unassembled WGS sequence"/>
</dbReference>
<keyword evidence="2 4" id="KW-0012">Acyltransferase</keyword>
<reference evidence="5" key="1">
    <citation type="journal article" date="2019" name="Int. J. Syst. Evol. Microbiol.">
        <title>The Global Catalogue of Microorganisms (GCM) 10K type strain sequencing project: providing services to taxonomists for standard genome sequencing and annotation.</title>
        <authorList>
            <consortium name="The Broad Institute Genomics Platform"/>
            <consortium name="The Broad Institute Genome Sequencing Center for Infectious Disease"/>
            <person name="Wu L."/>
            <person name="Ma J."/>
        </authorList>
    </citation>
    <scope>NUCLEOTIDE SEQUENCE [LARGE SCALE GENOMIC DNA]</scope>
    <source>
        <strain evidence="5">CGMCC 4.7645</strain>
    </source>
</reference>
<keyword evidence="5" id="KW-1185">Reference proteome</keyword>
<dbReference type="InterPro" id="IPR050832">
    <property type="entry name" value="Bact_Acetyltransf"/>
</dbReference>
<evidence type="ECO:0000256" key="2">
    <source>
        <dbReference type="ARBA" id="ARBA00023315"/>
    </source>
</evidence>
<evidence type="ECO:0000259" key="3">
    <source>
        <dbReference type="PROSITE" id="PS51186"/>
    </source>
</evidence>
<keyword evidence="1 4" id="KW-0808">Transferase</keyword>
<dbReference type="GO" id="GO:0016746">
    <property type="term" value="F:acyltransferase activity"/>
    <property type="evidence" value="ECO:0007669"/>
    <property type="project" value="UniProtKB-KW"/>
</dbReference>
<dbReference type="InterPro" id="IPR016181">
    <property type="entry name" value="Acyl_CoA_acyltransferase"/>
</dbReference>
<evidence type="ECO:0000256" key="1">
    <source>
        <dbReference type="ARBA" id="ARBA00022679"/>
    </source>
</evidence>
<sequence>MTVTIRPAHEGDLPALLGLYAELHPSDPAPDPHTALETWRAIETQAGRTVLVAESRGLVVGTVDCTTLPNLTRGTRPFMLVENVVVLAAHRRSGVGRALLEAAHTLARQTRCYKMQLLSRSSRKAAHAFYESLGFRTIAQGYRLYLD</sequence>
<dbReference type="EMBL" id="JBHUKR010000004">
    <property type="protein sequence ID" value="MFD2415787.1"/>
    <property type="molecule type" value="Genomic_DNA"/>
</dbReference>
<feature type="domain" description="N-acetyltransferase" evidence="3">
    <location>
        <begin position="3"/>
        <end position="147"/>
    </location>
</feature>
<dbReference type="EC" id="2.3.-.-" evidence="4"/>
<dbReference type="PANTHER" id="PTHR43877">
    <property type="entry name" value="AMINOALKYLPHOSPHONATE N-ACETYLTRANSFERASE-RELATED-RELATED"/>
    <property type="match status" value="1"/>
</dbReference>
<dbReference type="InterPro" id="IPR000182">
    <property type="entry name" value="GNAT_dom"/>
</dbReference>
<dbReference type="RefSeq" id="WP_378261903.1">
    <property type="nucleotide sequence ID" value="NZ_JBHUKR010000004.1"/>
</dbReference>
<dbReference type="PROSITE" id="PS51186">
    <property type="entry name" value="GNAT"/>
    <property type="match status" value="1"/>
</dbReference>
<comment type="caution">
    <text evidence="4">The sequence shown here is derived from an EMBL/GenBank/DDBJ whole genome shotgun (WGS) entry which is preliminary data.</text>
</comment>
<proteinExistence type="predicted"/>
<dbReference type="PANTHER" id="PTHR43877:SF1">
    <property type="entry name" value="ACETYLTRANSFERASE"/>
    <property type="match status" value="1"/>
</dbReference>
<evidence type="ECO:0000313" key="5">
    <source>
        <dbReference type="Proteomes" id="UP001597417"/>
    </source>
</evidence>
<accession>A0ABW5FPR5</accession>
<gene>
    <name evidence="4" type="ORF">ACFSXZ_05545</name>
</gene>
<dbReference type="CDD" id="cd04301">
    <property type="entry name" value="NAT_SF"/>
    <property type="match status" value="1"/>
</dbReference>
<name>A0ABW5FPR5_9PSEU</name>
<dbReference type="Pfam" id="PF00583">
    <property type="entry name" value="Acetyltransf_1"/>
    <property type="match status" value="1"/>
</dbReference>
<dbReference type="SUPFAM" id="SSF55729">
    <property type="entry name" value="Acyl-CoA N-acyltransferases (Nat)"/>
    <property type="match status" value="1"/>
</dbReference>
<dbReference type="Gene3D" id="3.40.630.30">
    <property type="match status" value="1"/>
</dbReference>
<protein>
    <submittedName>
        <fullName evidence="4">GNAT family N-acetyltransferase</fullName>
        <ecNumber evidence="4">2.3.-.-</ecNumber>
    </submittedName>
</protein>